<dbReference type="GO" id="GO:0047804">
    <property type="term" value="F:cysteine-S-conjugate beta-lyase activity"/>
    <property type="evidence" value="ECO:0007669"/>
    <property type="project" value="UniProtKB-EC"/>
</dbReference>
<dbReference type="InterPro" id="IPR051798">
    <property type="entry name" value="Class-II_PLP-Dep_Aminotrans"/>
</dbReference>
<dbReference type="NCBIfam" id="TIGR04350">
    <property type="entry name" value="C_S_lyase_PatB"/>
    <property type="match status" value="1"/>
</dbReference>
<dbReference type="RefSeq" id="WP_184746137.1">
    <property type="nucleotide sequence ID" value="NZ_JACHGJ010000002.1"/>
</dbReference>
<dbReference type="Proteomes" id="UP000587760">
    <property type="component" value="Unassembled WGS sequence"/>
</dbReference>
<keyword evidence="4 7" id="KW-0456">Lyase</keyword>
<evidence type="ECO:0000313" key="7">
    <source>
        <dbReference type="EMBL" id="MBB6480214.1"/>
    </source>
</evidence>
<reference evidence="7 8" key="1">
    <citation type="submission" date="2020-08" db="EMBL/GenBank/DDBJ databases">
        <title>Genomic Encyclopedia of Type Strains, Phase IV (KMG-IV): sequencing the most valuable type-strain genomes for metagenomic binning, comparative biology and taxonomic classification.</title>
        <authorList>
            <person name="Goeker M."/>
        </authorList>
    </citation>
    <scope>NUCLEOTIDE SEQUENCE [LARGE SCALE GENOMIC DNA]</scope>
    <source>
        <strain evidence="7 8">DSM 2461</strain>
    </source>
</reference>
<evidence type="ECO:0000256" key="4">
    <source>
        <dbReference type="ARBA" id="ARBA00023239"/>
    </source>
</evidence>
<dbReference type="AlphaFoldDB" id="A0A841R4Y6"/>
<dbReference type="GO" id="GO:0030170">
    <property type="term" value="F:pyridoxal phosphate binding"/>
    <property type="evidence" value="ECO:0007669"/>
    <property type="project" value="InterPro"/>
</dbReference>
<dbReference type="SUPFAM" id="SSF53383">
    <property type="entry name" value="PLP-dependent transferases"/>
    <property type="match status" value="1"/>
</dbReference>
<name>A0A841R4Y6_9SPIO</name>
<proteinExistence type="inferred from homology"/>
<sequence>MSNFDELHDRKNSHSVKWNAEFLDKMFGKGDVLPFWVADMDFRAPEKLISNLKERAEHGFYGYEFRPDHIKEKIIEWCYRRHEWEIDPKNLTFAPSVLSAISILLELESREGDGVIIQPPVYYPFEETIINSKRKPVYNKLIEEKGFYRMDFDNLRECAALDDVKIMIISSPHNPVGRVWSEAELVETATICEENGVLLISDEIHMEFVFDHLFFLTTAQLEEKLRRNTVQLFSAGKTFNLSGNTIGIAHFNDRDLQSRFNSFLTRFHLNGVNVFTTTALETVFTEGESWFDELLLYLEDNLDYVESRLKEELPEVKLFRPEGTYLLWLSFAEFGFKGRELEKLLMEKASLALDPGRWFGEDYASYARLNIGCSRKLLEEAMDRLIGVFGGIKS</sequence>
<dbReference type="InterPro" id="IPR004839">
    <property type="entry name" value="Aminotransferase_I/II_large"/>
</dbReference>
<organism evidence="7 8">
    <name type="scientific">Spirochaeta isovalerica</name>
    <dbReference type="NCBI Taxonomy" id="150"/>
    <lineage>
        <taxon>Bacteria</taxon>
        <taxon>Pseudomonadati</taxon>
        <taxon>Spirochaetota</taxon>
        <taxon>Spirochaetia</taxon>
        <taxon>Spirochaetales</taxon>
        <taxon>Spirochaetaceae</taxon>
        <taxon>Spirochaeta</taxon>
    </lineage>
</organism>
<keyword evidence="3" id="KW-0663">Pyridoxal phosphate</keyword>
<evidence type="ECO:0000259" key="6">
    <source>
        <dbReference type="Pfam" id="PF00155"/>
    </source>
</evidence>
<comment type="cofactor">
    <cofactor evidence="1">
        <name>pyridoxal 5'-phosphate</name>
        <dbReference type="ChEBI" id="CHEBI:597326"/>
    </cofactor>
</comment>
<dbReference type="CDD" id="cd00609">
    <property type="entry name" value="AAT_like"/>
    <property type="match status" value="1"/>
</dbReference>
<gene>
    <name evidence="7" type="ORF">HNR50_001872</name>
</gene>
<feature type="domain" description="Aminotransferase class I/classII large" evidence="6">
    <location>
        <begin position="67"/>
        <end position="385"/>
    </location>
</feature>
<dbReference type="PANTHER" id="PTHR43525:SF1">
    <property type="entry name" value="PROTEIN MALY"/>
    <property type="match status" value="1"/>
</dbReference>
<evidence type="ECO:0000256" key="5">
    <source>
        <dbReference type="ARBA" id="ARBA00037974"/>
    </source>
</evidence>
<accession>A0A841R4Y6</accession>
<dbReference type="EMBL" id="JACHGJ010000002">
    <property type="protein sequence ID" value="MBB6480214.1"/>
    <property type="molecule type" value="Genomic_DNA"/>
</dbReference>
<evidence type="ECO:0000256" key="1">
    <source>
        <dbReference type="ARBA" id="ARBA00001933"/>
    </source>
</evidence>
<evidence type="ECO:0000313" key="8">
    <source>
        <dbReference type="Proteomes" id="UP000587760"/>
    </source>
</evidence>
<protein>
    <recommendedName>
        <fullName evidence="2">cysteine-S-conjugate beta-lyase</fullName>
        <ecNumber evidence="2">4.4.1.13</ecNumber>
    </recommendedName>
</protein>
<keyword evidence="8" id="KW-1185">Reference proteome</keyword>
<evidence type="ECO:0000256" key="3">
    <source>
        <dbReference type="ARBA" id="ARBA00022898"/>
    </source>
</evidence>
<comment type="similarity">
    <text evidence="5">Belongs to the class-II pyridoxal-phosphate-dependent aminotransferase family. MalY/PatB cystathionine beta-lyase subfamily.</text>
</comment>
<dbReference type="EC" id="4.4.1.13" evidence="2"/>
<dbReference type="InterPro" id="IPR027619">
    <property type="entry name" value="C-S_lyase_PatB-like"/>
</dbReference>
<comment type="caution">
    <text evidence="7">The sequence shown here is derived from an EMBL/GenBank/DDBJ whole genome shotgun (WGS) entry which is preliminary data.</text>
</comment>
<dbReference type="InterPro" id="IPR015421">
    <property type="entry name" value="PyrdxlP-dep_Trfase_major"/>
</dbReference>
<dbReference type="PANTHER" id="PTHR43525">
    <property type="entry name" value="PROTEIN MALY"/>
    <property type="match status" value="1"/>
</dbReference>
<dbReference type="Gene3D" id="3.40.640.10">
    <property type="entry name" value="Type I PLP-dependent aspartate aminotransferase-like (Major domain)"/>
    <property type="match status" value="1"/>
</dbReference>
<dbReference type="InterPro" id="IPR015422">
    <property type="entry name" value="PyrdxlP-dep_Trfase_small"/>
</dbReference>
<evidence type="ECO:0000256" key="2">
    <source>
        <dbReference type="ARBA" id="ARBA00012224"/>
    </source>
</evidence>
<dbReference type="Pfam" id="PF00155">
    <property type="entry name" value="Aminotran_1_2"/>
    <property type="match status" value="1"/>
</dbReference>
<dbReference type="Gene3D" id="3.90.1150.10">
    <property type="entry name" value="Aspartate Aminotransferase, domain 1"/>
    <property type="match status" value="1"/>
</dbReference>
<dbReference type="InterPro" id="IPR015424">
    <property type="entry name" value="PyrdxlP-dep_Trfase"/>
</dbReference>